<organism evidence="3 4">
    <name type="scientific">Flavobacterium chungangense</name>
    <dbReference type="NCBI Taxonomy" id="554283"/>
    <lineage>
        <taxon>Bacteria</taxon>
        <taxon>Pseudomonadati</taxon>
        <taxon>Bacteroidota</taxon>
        <taxon>Flavobacteriia</taxon>
        <taxon>Flavobacteriales</taxon>
        <taxon>Flavobacteriaceae</taxon>
        <taxon>Flavobacterium</taxon>
    </lineage>
</organism>
<accession>A0A6V6Z2C2</accession>
<dbReference type="RefSeq" id="WP_031453337.1">
    <property type="nucleotide sequence ID" value="NZ_CAIJDO010000141.1"/>
</dbReference>
<keyword evidence="4" id="KW-1185">Reference proteome</keyword>
<protein>
    <submittedName>
        <fullName evidence="3">Thiol-disulfide isomerase</fullName>
    </submittedName>
</protein>
<dbReference type="InterPro" id="IPR051099">
    <property type="entry name" value="AGR/TXD"/>
</dbReference>
<dbReference type="SUPFAM" id="SSF52833">
    <property type="entry name" value="Thioredoxin-like"/>
    <property type="match status" value="1"/>
</dbReference>
<proteinExistence type="predicted"/>
<keyword evidence="3" id="KW-0413">Isomerase</keyword>
<sequence>MKLITMFLLLGILPGTINWEADFDKAKKTAKEKNELILLNFSGSDWCGPCIVMHRDYFQNPSFTELADKNLVLVNADFPRKKKNIGTPEQVKQNEELAEIYNKEGSFPLTLLLDSEGKVLKTWHGKPQGTPEQWTAEIKALCDNRK</sequence>
<dbReference type="PROSITE" id="PS51352">
    <property type="entry name" value="THIOREDOXIN_2"/>
    <property type="match status" value="1"/>
</dbReference>
<dbReference type="Pfam" id="PF13899">
    <property type="entry name" value="Thioredoxin_7"/>
    <property type="match status" value="1"/>
</dbReference>
<dbReference type="EMBL" id="CAIJDO010000141">
    <property type="protein sequence ID" value="CAD0005082.1"/>
    <property type="molecule type" value="Genomic_DNA"/>
</dbReference>
<evidence type="ECO:0000313" key="3">
    <source>
        <dbReference type="EMBL" id="CAD0005082.1"/>
    </source>
</evidence>
<dbReference type="InterPro" id="IPR036249">
    <property type="entry name" value="Thioredoxin-like_sf"/>
</dbReference>
<dbReference type="Proteomes" id="UP000556700">
    <property type="component" value="Unassembled WGS sequence"/>
</dbReference>
<evidence type="ECO:0000313" key="4">
    <source>
        <dbReference type="Proteomes" id="UP000556700"/>
    </source>
</evidence>
<dbReference type="AlphaFoldDB" id="A0A6V6Z2C2"/>
<keyword evidence="1" id="KW-0732">Signal</keyword>
<evidence type="ECO:0000256" key="1">
    <source>
        <dbReference type="ARBA" id="ARBA00022729"/>
    </source>
</evidence>
<dbReference type="PANTHER" id="PTHR15337:SF11">
    <property type="entry name" value="THIOREDOXIN DOMAIN-CONTAINING PROTEIN"/>
    <property type="match status" value="1"/>
</dbReference>
<dbReference type="Gene3D" id="3.40.30.10">
    <property type="entry name" value="Glutaredoxin"/>
    <property type="match status" value="1"/>
</dbReference>
<reference evidence="3 4" key="1">
    <citation type="submission" date="2020-06" db="EMBL/GenBank/DDBJ databases">
        <authorList>
            <person name="Criscuolo A."/>
        </authorList>
    </citation>
    <scope>NUCLEOTIDE SEQUENCE [LARGE SCALE GENOMIC DNA]</scope>
    <source>
        <strain evidence="4">CIP 110025</strain>
    </source>
</reference>
<dbReference type="PANTHER" id="PTHR15337">
    <property type="entry name" value="ANTERIOR GRADIENT PROTEIN-RELATED"/>
    <property type="match status" value="1"/>
</dbReference>
<gene>
    <name evidence="3" type="ORF">FLACHUCJ7_02210</name>
</gene>
<dbReference type="GO" id="GO:0016853">
    <property type="term" value="F:isomerase activity"/>
    <property type="evidence" value="ECO:0007669"/>
    <property type="project" value="UniProtKB-KW"/>
</dbReference>
<dbReference type="InterPro" id="IPR013766">
    <property type="entry name" value="Thioredoxin_domain"/>
</dbReference>
<comment type="caution">
    <text evidence="3">The sequence shown here is derived from an EMBL/GenBank/DDBJ whole genome shotgun (WGS) entry which is preliminary data.</text>
</comment>
<evidence type="ECO:0000259" key="2">
    <source>
        <dbReference type="PROSITE" id="PS51352"/>
    </source>
</evidence>
<feature type="domain" description="Thioredoxin" evidence="2">
    <location>
        <begin position="1"/>
        <end position="143"/>
    </location>
</feature>
<name>A0A6V6Z2C2_9FLAO</name>